<gene>
    <name evidence="2" type="ORF">AZOBR_100332</name>
</gene>
<dbReference type="KEGG" id="abs:AZOBR_100332"/>
<name>A0A9P1NLW5_9PROT</name>
<dbReference type="AlphaFoldDB" id="A0A9P1NLW5"/>
<feature type="compositionally biased region" description="Basic residues" evidence="1">
    <location>
        <begin position="58"/>
        <end position="86"/>
    </location>
</feature>
<protein>
    <submittedName>
        <fullName evidence="2">Uncharacterized protein</fullName>
    </submittedName>
</protein>
<reference evidence="2 3" key="1">
    <citation type="journal article" date="2011" name="PLoS Genet.">
        <title>Azospirillum genomes reveal transition of bacteria from aquatic to terrestrial environments.</title>
        <authorList>
            <person name="Wisniewski-Dye F."/>
            <person name="Borziak K."/>
            <person name="Khalsa-Moyers G."/>
            <person name="Alexandre G."/>
            <person name="Sukharnikov L.O."/>
            <person name="Wuichet K."/>
            <person name="Hurst G.B."/>
            <person name="McDonald W.H."/>
            <person name="Robertson J.S."/>
            <person name="Barbe V."/>
            <person name="Calteau A."/>
            <person name="Rouy Z."/>
            <person name="Mangenot S."/>
            <person name="Prigent-Combaret C."/>
            <person name="Normand P."/>
            <person name="Boyer M."/>
            <person name="Siguier P."/>
            <person name="Dessaux Y."/>
            <person name="Elmerich C."/>
            <person name="Condemine G."/>
            <person name="Krishnen G."/>
            <person name="Kennedy I."/>
            <person name="Paterson A.H."/>
            <person name="Gonzalez V."/>
            <person name="Mavingui P."/>
            <person name="Zhulin I.B."/>
        </authorList>
    </citation>
    <scope>NUCLEOTIDE SEQUENCE [LARGE SCALE GENOMIC DNA]</scope>
    <source>
        <strain evidence="2 3">Sp245</strain>
    </source>
</reference>
<evidence type="ECO:0000256" key="1">
    <source>
        <dbReference type="SAM" id="MobiDB-lite"/>
    </source>
</evidence>
<proteinExistence type="predicted"/>
<keyword evidence="3" id="KW-1185">Reference proteome</keyword>
<dbReference type="Proteomes" id="UP000007319">
    <property type="component" value="Chromosome"/>
</dbReference>
<evidence type="ECO:0000313" key="2">
    <source>
        <dbReference type="EMBL" id="CCC97946.1"/>
    </source>
</evidence>
<feature type="compositionally biased region" description="Basic and acidic residues" evidence="1">
    <location>
        <begin position="17"/>
        <end position="28"/>
    </location>
</feature>
<dbReference type="EMBL" id="HE577327">
    <property type="protein sequence ID" value="CCC97946.1"/>
    <property type="molecule type" value="Genomic_DNA"/>
</dbReference>
<organism evidence="2 3">
    <name type="scientific">Azospirillum baldaniorum</name>
    <dbReference type="NCBI Taxonomy" id="1064539"/>
    <lineage>
        <taxon>Bacteria</taxon>
        <taxon>Pseudomonadati</taxon>
        <taxon>Pseudomonadota</taxon>
        <taxon>Alphaproteobacteria</taxon>
        <taxon>Rhodospirillales</taxon>
        <taxon>Azospirillaceae</taxon>
        <taxon>Azospirillum</taxon>
    </lineage>
</organism>
<accession>A0A9P1NLW5</accession>
<feature type="region of interest" description="Disordered" evidence="1">
    <location>
        <begin position="1"/>
        <end position="89"/>
    </location>
</feature>
<sequence length="173" mass="19388">MSQRQRRLCDVPVGQASRREERQADPRRLGPFHPPHGHADQQGPCRLRHAQLALRHGGDRRRGRKAVRGAGHQRRRRGRRSLRRIRSGSGADLPAVALNQYFVSLKRTSVRFRLLSPHSPAGSGRMCDRDRSRGPKRIAIRFSPLPSGERVARRAGEVVALLPDTRSSASPSP</sequence>
<evidence type="ECO:0000313" key="3">
    <source>
        <dbReference type="Proteomes" id="UP000007319"/>
    </source>
</evidence>